<sequence>MNNEVKNNQDLEKQVAEILEENTVLTDPKRFNNFKIRLRFYFTVFSIFIILMAVALLYFFLYKNNS</sequence>
<evidence type="ECO:0000256" key="1">
    <source>
        <dbReference type="SAM" id="Phobius"/>
    </source>
</evidence>
<keyword evidence="3" id="KW-1185">Reference proteome</keyword>
<feature type="transmembrane region" description="Helical" evidence="1">
    <location>
        <begin position="40"/>
        <end position="61"/>
    </location>
</feature>
<evidence type="ECO:0000313" key="2">
    <source>
        <dbReference type="EMBL" id="VEU63691.1"/>
    </source>
</evidence>
<evidence type="ECO:0000313" key="3">
    <source>
        <dbReference type="Proteomes" id="UP000289952"/>
    </source>
</evidence>
<dbReference type="RefSeq" id="WP_120161386.1">
    <property type="nucleotide sequence ID" value="NZ_AP018135.1"/>
</dbReference>
<keyword evidence="1" id="KW-0812">Transmembrane</keyword>
<reference evidence="2 3" key="1">
    <citation type="submission" date="2019-01" db="EMBL/GenBank/DDBJ databases">
        <authorList>
            <consortium name="Pathogen Informatics"/>
        </authorList>
    </citation>
    <scope>NUCLEOTIDE SEQUENCE [LARGE SCALE GENOMIC DNA]</scope>
    <source>
        <strain evidence="2 3">NCTC10118</strain>
    </source>
</reference>
<keyword evidence="1" id="KW-0472">Membrane</keyword>
<dbReference type="EMBL" id="LR214972">
    <property type="protein sequence ID" value="VEU63691.1"/>
    <property type="molecule type" value="Genomic_DNA"/>
</dbReference>
<gene>
    <name evidence="2" type="ORF">NCTC10118_00745</name>
</gene>
<organism evidence="2 3">
    <name type="scientific">Mycoplasmopsis bovirhinis</name>
    <dbReference type="NCBI Taxonomy" id="29553"/>
    <lineage>
        <taxon>Bacteria</taxon>
        <taxon>Bacillati</taxon>
        <taxon>Mycoplasmatota</taxon>
        <taxon>Mycoplasmoidales</taxon>
        <taxon>Metamycoplasmataceae</taxon>
        <taxon>Mycoplasmopsis</taxon>
    </lineage>
</organism>
<dbReference type="AlphaFoldDB" id="A0A449AFB0"/>
<name>A0A449AFB0_9BACT</name>
<keyword evidence="1" id="KW-1133">Transmembrane helix</keyword>
<protein>
    <submittedName>
        <fullName evidence="2">Uncharacterized protein</fullName>
    </submittedName>
</protein>
<proteinExistence type="predicted"/>
<accession>A0A449AFB0</accession>
<dbReference type="Proteomes" id="UP000289952">
    <property type="component" value="Chromosome"/>
</dbReference>